<evidence type="ECO:0000313" key="2">
    <source>
        <dbReference type="Proteomes" id="UP000521943"/>
    </source>
</evidence>
<dbReference type="Proteomes" id="UP000521943">
    <property type="component" value="Unassembled WGS sequence"/>
</dbReference>
<dbReference type="EMBL" id="JACGCI010000136">
    <property type="protein sequence ID" value="KAF6743760.1"/>
    <property type="molecule type" value="Genomic_DNA"/>
</dbReference>
<dbReference type="AlphaFoldDB" id="A0A8H6HB10"/>
<sequence length="319" mass="36282">MSRSLGDYMLLDNRKGGPLLQVLSISSQKIHTRQIMLTGALILPTNGRIGLWIVSSGGRLDKGNRDLLEQATATCKNFGQSEYLIERNTIPQASHWPPMLEHKWWTSDPFLSWAKPVHEKCHIYHIGRTQKARISPPHGQHSALEPLLGLPALSPTFKSFTHIKYDALSKVFVVSNPFNHFRPEVFSIPQVERIISWNNTTVETRMVPYYTPCGGDIFASAWNLETTTKVRMTHRIDCGDHSESWKIPEDAILENIIFFPCHNVNGHFVDPRLVQLGAYTNSSPVMRSDFIATIHYLLVKRQQENPKYTTIISDTNLNP</sequence>
<protein>
    <submittedName>
        <fullName evidence="1">Uncharacterized protein</fullName>
    </submittedName>
</protein>
<comment type="caution">
    <text evidence="1">The sequence shown here is derived from an EMBL/GenBank/DDBJ whole genome shotgun (WGS) entry which is preliminary data.</text>
</comment>
<proteinExistence type="predicted"/>
<name>A0A8H6HB10_9AGAR</name>
<reference evidence="1 2" key="1">
    <citation type="submission" date="2020-07" db="EMBL/GenBank/DDBJ databases">
        <title>Comparative genomics of pyrophilous fungi reveals a link between fire events and developmental genes.</title>
        <authorList>
            <consortium name="DOE Joint Genome Institute"/>
            <person name="Steindorff A.S."/>
            <person name="Carver A."/>
            <person name="Calhoun S."/>
            <person name="Stillman K."/>
            <person name="Liu H."/>
            <person name="Lipzen A."/>
            <person name="Pangilinan J."/>
            <person name="Labutti K."/>
            <person name="Bruns T.D."/>
            <person name="Grigoriev I.V."/>
        </authorList>
    </citation>
    <scope>NUCLEOTIDE SEQUENCE [LARGE SCALE GENOMIC DNA]</scope>
    <source>
        <strain evidence="1 2">CBS 144469</strain>
    </source>
</reference>
<organism evidence="1 2">
    <name type="scientific">Ephemerocybe angulata</name>
    <dbReference type="NCBI Taxonomy" id="980116"/>
    <lineage>
        <taxon>Eukaryota</taxon>
        <taxon>Fungi</taxon>
        <taxon>Dikarya</taxon>
        <taxon>Basidiomycota</taxon>
        <taxon>Agaricomycotina</taxon>
        <taxon>Agaricomycetes</taxon>
        <taxon>Agaricomycetidae</taxon>
        <taxon>Agaricales</taxon>
        <taxon>Agaricineae</taxon>
        <taxon>Psathyrellaceae</taxon>
        <taxon>Ephemerocybe</taxon>
    </lineage>
</organism>
<accession>A0A8H6HB10</accession>
<keyword evidence="2" id="KW-1185">Reference proteome</keyword>
<evidence type="ECO:0000313" key="1">
    <source>
        <dbReference type="EMBL" id="KAF6743760.1"/>
    </source>
</evidence>
<gene>
    <name evidence="1" type="ORF">DFP72DRAFT_858402</name>
</gene>